<name>A0A1C7MBU2_GRIFR</name>
<dbReference type="Proteomes" id="UP000092993">
    <property type="component" value="Unassembled WGS sequence"/>
</dbReference>
<reference evidence="1 2" key="1">
    <citation type="submission" date="2016-03" db="EMBL/GenBank/DDBJ databases">
        <title>Whole genome sequencing of Grifola frondosa 9006-11.</title>
        <authorList>
            <person name="Min B."/>
            <person name="Park H."/>
            <person name="Kim J.-G."/>
            <person name="Cho H."/>
            <person name="Oh Y.-L."/>
            <person name="Kong W.-S."/>
            <person name="Choi I.-G."/>
        </authorList>
    </citation>
    <scope>NUCLEOTIDE SEQUENCE [LARGE SCALE GENOMIC DNA]</scope>
    <source>
        <strain evidence="1 2">9006-11</strain>
    </source>
</reference>
<sequence>MNQELIHHSDVSGVVSEDTSINVGFDGHIEIAAPCTYVHSSLVNAVDSKESVEMSGAADSDMHSDTRRRWIPNWAAPIPIPTQL</sequence>
<dbReference type="AlphaFoldDB" id="A0A1C7MBU2"/>
<comment type="caution">
    <text evidence="1">The sequence shown here is derived from an EMBL/GenBank/DDBJ whole genome shotgun (WGS) entry which is preliminary data.</text>
</comment>
<keyword evidence="2" id="KW-1185">Reference proteome</keyword>
<evidence type="ECO:0000313" key="2">
    <source>
        <dbReference type="Proteomes" id="UP000092993"/>
    </source>
</evidence>
<dbReference type="EMBL" id="LUGG01000009">
    <property type="protein sequence ID" value="OBZ72444.1"/>
    <property type="molecule type" value="Genomic_DNA"/>
</dbReference>
<accession>A0A1C7MBU2</accession>
<gene>
    <name evidence="1" type="ORF">A0H81_07852</name>
</gene>
<protein>
    <submittedName>
        <fullName evidence="1">Uncharacterized protein</fullName>
    </submittedName>
</protein>
<evidence type="ECO:0000313" key="1">
    <source>
        <dbReference type="EMBL" id="OBZ72444.1"/>
    </source>
</evidence>
<proteinExistence type="predicted"/>
<organism evidence="1 2">
    <name type="scientific">Grifola frondosa</name>
    <name type="common">Maitake</name>
    <name type="synonym">Polyporus frondosus</name>
    <dbReference type="NCBI Taxonomy" id="5627"/>
    <lineage>
        <taxon>Eukaryota</taxon>
        <taxon>Fungi</taxon>
        <taxon>Dikarya</taxon>
        <taxon>Basidiomycota</taxon>
        <taxon>Agaricomycotina</taxon>
        <taxon>Agaricomycetes</taxon>
        <taxon>Polyporales</taxon>
        <taxon>Grifolaceae</taxon>
        <taxon>Grifola</taxon>
    </lineage>
</organism>